<reference evidence="2" key="1">
    <citation type="submission" date="2014-11" db="EMBL/GenBank/DDBJ databases">
        <authorList>
            <person name="Amaro Gonzalez C."/>
        </authorList>
    </citation>
    <scope>NUCLEOTIDE SEQUENCE</scope>
</reference>
<reference evidence="2" key="2">
    <citation type="journal article" date="2015" name="Fish Shellfish Immunol.">
        <title>Early steps in the European eel (Anguilla anguilla)-Vibrio vulnificus interaction in the gills: Role of the RtxA13 toxin.</title>
        <authorList>
            <person name="Callol A."/>
            <person name="Pajuelo D."/>
            <person name="Ebbesson L."/>
            <person name="Teles M."/>
            <person name="MacKenzie S."/>
            <person name="Amaro C."/>
        </authorList>
    </citation>
    <scope>NUCLEOTIDE SEQUENCE</scope>
</reference>
<protein>
    <recommendedName>
        <fullName evidence="3">Secreted protein</fullName>
    </recommendedName>
</protein>
<feature type="signal peptide" evidence="1">
    <location>
        <begin position="1"/>
        <end position="17"/>
    </location>
</feature>
<dbReference type="AlphaFoldDB" id="A0A0E9WNP4"/>
<accession>A0A0E9WNP4</accession>
<keyword evidence="1" id="KW-0732">Signal</keyword>
<feature type="chain" id="PRO_5002434426" description="Secreted protein" evidence="1">
    <location>
        <begin position="18"/>
        <end position="108"/>
    </location>
</feature>
<organism evidence="2">
    <name type="scientific">Anguilla anguilla</name>
    <name type="common">European freshwater eel</name>
    <name type="synonym">Muraena anguilla</name>
    <dbReference type="NCBI Taxonomy" id="7936"/>
    <lineage>
        <taxon>Eukaryota</taxon>
        <taxon>Metazoa</taxon>
        <taxon>Chordata</taxon>
        <taxon>Craniata</taxon>
        <taxon>Vertebrata</taxon>
        <taxon>Euteleostomi</taxon>
        <taxon>Actinopterygii</taxon>
        <taxon>Neopterygii</taxon>
        <taxon>Teleostei</taxon>
        <taxon>Anguilliformes</taxon>
        <taxon>Anguillidae</taxon>
        <taxon>Anguilla</taxon>
    </lineage>
</organism>
<dbReference type="EMBL" id="GBXM01016605">
    <property type="protein sequence ID" value="JAH91972.1"/>
    <property type="molecule type" value="Transcribed_RNA"/>
</dbReference>
<name>A0A0E9WNP4_ANGAN</name>
<sequence>MLLCTLYVLCTMTCLLCSTTEQYTETAQTNFWHLPTVVKIYAFKPVAMTTGFLFCCCKMWPYRPCHTSKVAEFGPPDCYTINLHCSLKGHSTGLGKNSCSAVVPNRGR</sequence>
<evidence type="ECO:0000313" key="2">
    <source>
        <dbReference type="EMBL" id="JAH91972.1"/>
    </source>
</evidence>
<evidence type="ECO:0000256" key="1">
    <source>
        <dbReference type="SAM" id="SignalP"/>
    </source>
</evidence>
<proteinExistence type="predicted"/>
<evidence type="ECO:0008006" key="3">
    <source>
        <dbReference type="Google" id="ProtNLM"/>
    </source>
</evidence>